<dbReference type="FunFam" id="3.40.50.300:FF:000284">
    <property type="entry name" value="probable ATP-dependent RNA helicase YTHDC2"/>
    <property type="match status" value="1"/>
</dbReference>
<dbReference type="SMART" id="SM00490">
    <property type="entry name" value="HELICc"/>
    <property type="match status" value="1"/>
</dbReference>
<feature type="domain" description="Helicase C-terminal" evidence="10">
    <location>
        <begin position="446"/>
        <end position="619"/>
    </location>
</feature>
<dbReference type="Gene3D" id="1.20.120.1080">
    <property type="match status" value="1"/>
</dbReference>
<dbReference type="Proteomes" id="UP000786811">
    <property type="component" value="Unassembled WGS sequence"/>
</dbReference>
<gene>
    <name evidence="11" type="ORF">HICCMSTLAB_LOCUS8464</name>
</gene>
<evidence type="ECO:0000259" key="9">
    <source>
        <dbReference type="PROSITE" id="PS51192"/>
    </source>
</evidence>
<dbReference type="PROSITE" id="PS51194">
    <property type="entry name" value="HELICASE_CTER"/>
    <property type="match status" value="1"/>
</dbReference>
<dbReference type="Pfam" id="PF00270">
    <property type="entry name" value="DEAD"/>
    <property type="match status" value="1"/>
</dbReference>
<dbReference type="PROSITE" id="PS00690">
    <property type="entry name" value="DEAH_ATP_HELICASE"/>
    <property type="match status" value="1"/>
</dbReference>
<comment type="similarity">
    <text evidence="1">Belongs to the DEAD box helicase family. DEAH subfamily.</text>
</comment>
<dbReference type="GO" id="GO:0051880">
    <property type="term" value="F:G-quadruplex DNA binding"/>
    <property type="evidence" value="ECO:0007669"/>
    <property type="project" value="TreeGrafter"/>
</dbReference>
<dbReference type="SMART" id="SM00847">
    <property type="entry name" value="HA2"/>
    <property type="match status" value="1"/>
</dbReference>
<keyword evidence="4" id="KW-0378">Hydrolase</keyword>
<keyword evidence="3" id="KW-0547">Nucleotide-binding</keyword>
<dbReference type="FunFam" id="1.20.120.1080:FF:000002">
    <property type="entry name" value="Putative ATP-dependent RNA helicase DHX36"/>
    <property type="match status" value="1"/>
</dbReference>
<dbReference type="EMBL" id="CAJNRD030001121">
    <property type="protein sequence ID" value="CAG5096945.1"/>
    <property type="molecule type" value="Genomic_DNA"/>
</dbReference>
<evidence type="ECO:0000256" key="6">
    <source>
        <dbReference type="ARBA" id="ARBA00022840"/>
    </source>
</evidence>
<keyword evidence="7" id="KW-0694">RNA-binding</keyword>
<dbReference type="GO" id="GO:0016787">
    <property type="term" value="F:hydrolase activity"/>
    <property type="evidence" value="ECO:0007669"/>
    <property type="project" value="UniProtKB-KW"/>
</dbReference>
<dbReference type="InterPro" id="IPR014001">
    <property type="entry name" value="Helicase_ATP-bd"/>
</dbReference>
<dbReference type="EC" id="3.6.4.13" evidence="2"/>
<keyword evidence="6" id="KW-0067">ATP-binding</keyword>
<dbReference type="GO" id="GO:0003678">
    <property type="term" value="F:DNA helicase activity"/>
    <property type="evidence" value="ECO:0007669"/>
    <property type="project" value="TreeGrafter"/>
</dbReference>
<dbReference type="SMART" id="SM00487">
    <property type="entry name" value="DEXDc"/>
    <property type="match status" value="1"/>
</dbReference>
<dbReference type="CDD" id="cd18791">
    <property type="entry name" value="SF2_C_RHA"/>
    <property type="match status" value="1"/>
</dbReference>
<dbReference type="InterPro" id="IPR001650">
    <property type="entry name" value="Helicase_C-like"/>
</dbReference>
<dbReference type="Pfam" id="PF21010">
    <property type="entry name" value="HA2_C"/>
    <property type="match status" value="1"/>
</dbReference>
<dbReference type="InterPro" id="IPR007502">
    <property type="entry name" value="Helicase-assoc_dom"/>
</dbReference>
<dbReference type="Pfam" id="PF07717">
    <property type="entry name" value="OB_NTP_bind"/>
    <property type="match status" value="1"/>
</dbReference>
<protein>
    <recommendedName>
        <fullName evidence="2">RNA helicase</fullName>
        <ecNumber evidence="2">3.6.4.13</ecNumber>
    </recommendedName>
</protein>
<dbReference type="Pfam" id="PF04408">
    <property type="entry name" value="WHD_HA2"/>
    <property type="match status" value="1"/>
</dbReference>
<dbReference type="PROSITE" id="PS51192">
    <property type="entry name" value="HELICASE_ATP_BIND_1"/>
    <property type="match status" value="1"/>
</dbReference>
<evidence type="ECO:0000256" key="4">
    <source>
        <dbReference type="ARBA" id="ARBA00022801"/>
    </source>
</evidence>
<dbReference type="InterPro" id="IPR027417">
    <property type="entry name" value="P-loop_NTPase"/>
</dbReference>
<evidence type="ECO:0000259" key="10">
    <source>
        <dbReference type="PROSITE" id="PS51194"/>
    </source>
</evidence>
<dbReference type="InterPro" id="IPR048333">
    <property type="entry name" value="HA2_WH"/>
</dbReference>
<evidence type="ECO:0000256" key="2">
    <source>
        <dbReference type="ARBA" id="ARBA00012552"/>
    </source>
</evidence>
<dbReference type="GO" id="GO:0002151">
    <property type="term" value="F:G-quadruplex RNA binding"/>
    <property type="evidence" value="ECO:0007669"/>
    <property type="project" value="TreeGrafter"/>
</dbReference>
<evidence type="ECO:0000256" key="7">
    <source>
        <dbReference type="ARBA" id="ARBA00022884"/>
    </source>
</evidence>
<dbReference type="PANTHER" id="PTHR18934:SF237">
    <property type="entry name" value="ATP-DEPENDENT DNA_RNA HELICASE DHX36"/>
    <property type="match status" value="1"/>
</dbReference>
<evidence type="ECO:0000256" key="8">
    <source>
        <dbReference type="SAM" id="MobiDB-lite"/>
    </source>
</evidence>
<evidence type="ECO:0000256" key="1">
    <source>
        <dbReference type="ARBA" id="ARBA00008792"/>
    </source>
</evidence>
<dbReference type="InterPro" id="IPR011545">
    <property type="entry name" value="DEAD/DEAH_box_helicase_dom"/>
</dbReference>
<dbReference type="GO" id="GO:0003724">
    <property type="term" value="F:RNA helicase activity"/>
    <property type="evidence" value="ECO:0007669"/>
    <property type="project" value="UniProtKB-EC"/>
</dbReference>
<dbReference type="GO" id="GO:0005737">
    <property type="term" value="C:cytoplasm"/>
    <property type="evidence" value="ECO:0007669"/>
    <property type="project" value="TreeGrafter"/>
</dbReference>
<dbReference type="OrthoDB" id="5600252at2759"/>
<evidence type="ECO:0000313" key="12">
    <source>
        <dbReference type="Proteomes" id="UP000786811"/>
    </source>
</evidence>
<sequence>MSKYNRRKYSTENHQSDAAADENYTQGRDRTSNRPPGLKGKEIGLYYRNLAMNKRTGSANHSSKSHSDSRNLKYFSLDPAVEEIIKRSLYNSNHLYDEEKTSSAADDKQLIKNKYNHIRDSEFKRSFLNIISGSIQEKLAKSVSINKKLVSNELIDEKLKDEQKLRESSDDYIKIMNFRKKLPSFQKKEEILDIINSSQVVVISGETGCGKTTQIPQFILDKAIEDGNGSRTKIVCTQPRRISAISVAERIAYERAERLGKSVGYQVRLEKFLCRDYGSIFFCTTGILLQYMQSDPALSDFSHIVLDEIHERTTETDFIITLLKQVIPKRPDLKVILMSATLNAEQFSKYYERCPIIHIPGFTYPVSKFYLEDIIEITRFNFPPPPKLPTNWKKHLKPNKEIMKKNDDFTDFIEPALRQMESDKSYPAYVINQLRNPTSEELSLELIQALLEHISESKKPGAILVFLPGIMDITNLNKNLLGSGRFPSYKFQIYPLHSRLPTVEQKLIFQVPPAGVRKIILATAIAETSITIEDVVYVIDCGKTKLSRFDVNNNIEILKPEWISLANCQQRRGRAGRVQPGECYHLFSKAREMTLDEYPTPEMLRTPLEKIILQVKILLLGRVDVFLGSVIDPPDDKAIKIALNLLRNLNAIDDKENLTPLGYHLARLPLDPRTGKMVLWASMFSCVEPIFAIAASLSFKDAFYCPLNKEQEANDAKKKLGLEQFSDHIALAEALRQFEQGLLNRQAGRFCSDHFLSWNILKLLVEMKQQFAQHLYEMKFLDSSDPSDKRANRNSDNLAVIKAIVCAGLYPNIATVQNGKSFCKLRTVEDGTVKIHPSSINARANQLPTPYITYYLKQKSTAIFLHDTTCITEAALIFATTKCSIRPQGIRWSITLNQSISFVCKQSTAEIIQKLHEEFNKLLEHKISHPEPILWESQEGNILRFVLLSFFCIILLPIQQSF</sequence>
<dbReference type="Pfam" id="PF26026">
    <property type="entry name" value="RNA_hel_CTD"/>
    <property type="match status" value="1"/>
</dbReference>
<keyword evidence="5 11" id="KW-0347">Helicase</keyword>
<accession>A0A8J2HEH4</accession>
<dbReference type="PANTHER" id="PTHR18934">
    <property type="entry name" value="ATP-DEPENDENT RNA HELICASE"/>
    <property type="match status" value="1"/>
</dbReference>
<reference evidence="11" key="1">
    <citation type="submission" date="2021-04" db="EMBL/GenBank/DDBJ databases">
        <authorList>
            <person name="Chebbi M.A.C M."/>
        </authorList>
    </citation>
    <scope>NUCLEOTIDE SEQUENCE</scope>
</reference>
<dbReference type="InterPro" id="IPR011709">
    <property type="entry name" value="DEAD-box_helicase_OB_fold"/>
</dbReference>
<dbReference type="SUPFAM" id="SSF52540">
    <property type="entry name" value="P-loop containing nucleoside triphosphate hydrolases"/>
    <property type="match status" value="1"/>
</dbReference>
<dbReference type="GO" id="GO:0005634">
    <property type="term" value="C:nucleus"/>
    <property type="evidence" value="ECO:0007669"/>
    <property type="project" value="TreeGrafter"/>
</dbReference>
<dbReference type="InterPro" id="IPR002464">
    <property type="entry name" value="DNA/RNA_helicase_DEAH_CS"/>
</dbReference>
<feature type="domain" description="Helicase ATP-binding" evidence="9">
    <location>
        <begin position="192"/>
        <end position="360"/>
    </location>
</feature>
<dbReference type="Pfam" id="PF00271">
    <property type="entry name" value="Helicase_C"/>
    <property type="match status" value="1"/>
</dbReference>
<evidence type="ECO:0000313" key="11">
    <source>
        <dbReference type="EMBL" id="CAG5096945.1"/>
    </source>
</evidence>
<evidence type="ECO:0000256" key="5">
    <source>
        <dbReference type="ARBA" id="ARBA00022806"/>
    </source>
</evidence>
<comment type="caution">
    <text evidence="11">The sequence shown here is derived from an EMBL/GenBank/DDBJ whole genome shotgun (WGS) entry which is preliminary data.</text>
</comment>
<keyword evidence="12" id="KW-1185">Reference proteome</keyword>
<dbReference type="AlphaFoldDB" id="A0A8J2HEH4"/>
<proteinExistence type="inferred from homology"/>
<evidence type="ECO:0000256" key="3">
    <source>
        <dbReference type="ARBA" id="ARBA00022741"/>
    </source>
</evidence>
<name>A0A8J2HEH4_COTCN</name>
<dbReference type="GO" id="GO:0005524">
    <property type="term" value="F:ATP binding"/>
    <property type="evidence" value="ECO:0007669"/>
    <property type="project" value="UniProtKB-KW"/>
</dbReference>
<organism evidence="11 12">
    <name type="scientific">Cotesia congregata</name>
    <name type="common">Parasitoid wasp</name>
    <name type="synonym">Apanteles congregatus</name>
    <dbReference type="NCBI Taxonomy" id="51543"/>
    <lineage>
        <taxon>Eukaryota</taxon>
        <taxon>Metazoa</taxon>
        <taxon>Ecdysozoa</taxon>
        <taxon>Arthropoda</taxon>
        <taxon>Hexapoda</taxon>
        <taxon>Insecta</taxon>
        <taxon>Pterygota</taxon>
        <taxon>Neoptera</taxon>
        <taxon>Endopterygota</taxon>
        <taxon>Hymenoptera</taxon>
        <taxon>Apocrita</taxon>
        <taxon>Ichneumonoidea</taxon>
        <taxon>Braconidae</taxon>
        <taxon>Microgastrinae</taxon>
        <taxon>Cotesia</taxon>
    </lineage>
</organism>
<dbReference type="InterPro" id="IPR059023">
    <property type="entry name" value="RNA_hel_CTD"/>
</dbReference>
<feature type="region of interest" description="Disordered" evidence="8">
    <location>
        <begin position="1"/>
        <end position="41"/>
    </location>
</feature>
<dbReference type="Gene3D" id="3.40.50.300">
    <property type="entry name" value="P-loop containing nucleotide triphosphate hydrolases"/>
    <property type="match status" value="2"/>
</dbReference>